<dbReference type="PANTHER" id="PTHR42923">
    <property type="entry name" value="PROTOPORPHYRINOGEN OXIDASE"/>
    <property type="match status" value="1"/>
</dbReference>
<reference evidence="2 3" key="1">
    <citation type="journal article" date="2019" name="Int. J. Syst. Evol. Microbiol.">
        <title>The Global Catalogue of Microorganisms (GCM) 10K type strain sequencing project: providing services to taxonomists for standard genome sequencing and annotation.</title>
        <authorList>
            <consortium name="The Broad Institute Genomics Platform"/>
            <consortium name="The Broad Institute Genome Sequencing Center for Infectious Disease"/>
            <person name="Wu L."/>
            <person name="Ma J."/>
        </authorList>
    </citation>
    <scope>NUCLEOTIDE SEQUENCE [LARGE SCALE GENOMIC DNA]</scope>
    <source>
        <strain evidence="2 3">JCM 9933</strain>
    </source>
</reference>
<dbReference type="InterPro" id="IPR002937">
    <property type="entry name" value="Amino_oxidase"/>
</dbReference>
<evidence type="ECO:0000313" key="3">
    <source>
        <dbReference type="Proteomes" id="UP001501588"/>
    </source>
</evidence>
<dbReference type="RefSeq" id="WP_343897238.1">
    <property type="nucleotide sequence ID" value="NZ_BAAAFZ010000067.1"/>
</dbReference>
<dbReference type="Gene3D" id="3.90.660.20">
    <property type="entry name" value="Protoporphyrinogen oxidase, mitochondrial, domain 2"/>
    <property type="match status" value="1"/>
</dbReference>
<comment type="caution">
    <text evidence="2">The sequence shown here is derived from an EMBL/GenBank/DDBJ whole genome shotgun (WGS) entry which is preliminary data.</text>
</comment>
<organism evidence="2 3">
    <name type="scientific">Craurococcus roseus</name>
    <dbReference type="NCBI Taxonomy" id="77585"/>
    <lineage>
        <taxon>Bacteria</taxon>
        <taxon>Pseudomonadati</taxon>
        <taxon>Pseudomonadota</taxon>
        <taxon>Alphaproteobacteria</taxon>
        <taxon>Acetobacterales</taxon>
        <taxon>Acetobacteraceae</taxon>
        <taxon>Craurococcus</taxon>
    </lineage>
</organism>
<proteinExistence type="predicted"/>
<dbReference type="Pfam" id="PF01593">
    <property type="entry name" value="Amino_oxidase"/>
    <property type="match status" value="1"/>
</dbReference>
<dbReference type="Gene3D" id="3.50.50.60">
    <property type="entry name" value="FAD/NAD(P)-binding domain"/>
    <property type="match status" value="1"/>
</dbReference>
<dbReference type="EMBL" id="BAAAFZ010000067">
    <property type="protein sequence ID" value="GAA0598365.1"/>
    <property type="molecule type" value="Genomic_DNA"/>
</dbReference>
<protein>
    <submittedName>
        <fullName evidence="2">Hydroxysqualene dehydroxylase HpnE</fullName>
    </submittedName>
</protein>
<accession>A0ABN1FUZ0</accession>
<dbReference type="Gene3D" id="1.10.3110.10">
    <property type="entry name" value="protoporphyrinogen ix oxidase, domain 3"/>
    <property type="match status" value="1"/>
</dbReference>
<name>A0ABN1FUZ0_9PROT</name>
<dbReference type="InterPro" id="IPR050464">
    <property type="entry name" value="Zeta_carotene_desat/Oxidored"/>
</dbReference>
<keyword evidence="3" id="KW-1185">Reference proteome</keyword>
<dbReference type="PANTHER" id="PTHR42923:SF47">
    <property type="entry name" value="BLR3003 PROTEIN"/>
    <property type="match status" value="1"/>
</dbReference>
<sequence length="407" mass="41776">MSGTVHVVGAGVAGLACALRLADAGRRVALHEAAPGAGGRARSLPDGGDNGTHALVGGNRAALRFLERVGARDGWVEPEPEGLPVLDLSTGRAARVSLSPLGWTAPGLRPAGVSLGALLALARCALPWGDRPVAEVMARHPEFHRGFVEPLTVAALNTPSAEASSRRLGAVLLRAGGRAGARLLVAREGLGPDMVRPALAALEAAGAEVRFGARLRRLAAENGRAAALEFDDGTVALDGGAAAVLAVPPWEASRLLPGLAVPSAHAPIVNLHFAHRTPGPVRFLGLLGALCQWVLVRPAGVSVTVSAGDSEAREDASTLAPRAWAELRQAALAFGLPGAWPEAPAPCRVVKERRATPRHVPGAPPRPPRLPLRNLALAGDWTHPALPATIESSVLSGEAAARAALRA</sequence>
<evidence type="ECO:0000259" key="1">
    <source>
        <dbReference type="Pfam" id="PF01593"/>
    </source>
</evidence>
<feature type="domain" description="Amine oxidase" evidence="1">
    <location>
        <begin position="12"/>
        <end position="404"/>
    </location>
</feature>
<dbReference type="Proteomes" id="UP001501588">
    <property type="component" value="Unassembled WGS sequence"/>
</dbReference>
<dbReference type="InterPro" id="IPR036188">
    <property type="entry name" value="FAD/NAD-bd_sf"/>
</dbReference>
<evidence type="ECO:0000313" key="2">
    <source>
        <dbReference type="EMBL" id="GAA0598365.1"/>
    </source>
</evidence>
<dbReference type="SUPFAM" id="SSF51905">
    <property type="entry name" value="FAD/NAD(P)-binding domain"/>
    <property type="match status" value="1"/>
</dbReference>
<gene>
    <name evidence="2" type="primary">hpnE</name>
    <name evidence="2" type="ORF">GCM10009416_40680</name>
</gene>